<dbReference type="RefSeq" id="XP_013281022.1">
    <property type="nucleotide sequence ID" value="XM_013425568.1"/>
</dbReference>
<accession>A0A0D2GXU7</accession>
<keyword evidence="3" id="KW-1185">Reference proteome</keyword>
<dbReference type="OrthoDB" id="4157036at2759"/>
<sequence length="463" mass="50203">MLEAPSLNYPQDTVPKAVRRIQSVPSLRHELPSSEESIPDDSIYNADPVQSRENLSWIPAIDPAGGLDLPASLSLPFASRLPLSRHSTSHSNWPTPQLNPIIEHRTSLNSVNPAMSRADSKSKQPSIELYHQRSFSVNDLDCVRRRDAILCKSTNSTSSEESIHTGGWCSLFPIKPPASPPPRVSTPPGIPSFGTEQATFLRLVQQQPSSRLSFWNRIWRRSVDGSDEQTVASLNSEGSPRMSAQNPSSGPSNSVELFERTLAAIGMATIVDPSRTGPSYSRASLPRGVYKANIPGPLARADDGTLVRGRFGPRASGHGVGSRNLDSHPLGRLRESSAIQQAMREIDKACERTNLENAMLQSGSGLSHTVPGEGWASDESQIPPVQLHPTSETEFGPPFPSPNLRGNSTYRSGIAHNPVHLERPMLSLLSIDSASGVPPNASVIAVHERNWTSGKKQSDVAFL</sequence>
<dbReference type="VEuPathDB" id="FungiDB:Z517_09660"/>
<dbReference type="HOGENOM" id="CLU_032152_1_0_1"/>
<reference evidence="2 3" key="1">
    <citation type="submission" date="2015-01" db="EMBL/GenBank/DDBJ databases">
        <title>The Genome Sequence of Fonsecaea pedrosoi CBS 271.37.</title>
        <authorList>
            <consortium name="The Broad Institute Genomics Platform"/>
            <person name="Cuomo C."/>
            <person name="de Hoog S."/>
            <person name="Gorbushina A."/>
            <person name="Stielow B."/>
            <person name="Teixiera M."/>
            <person name="Abouelleil A."/>
            <person name="Chapman S.B."/>
            <person name="Priest M."/>
            <person name="Young S.K."/>
            <person name="Wortman J."/>
            <person name="Nusbaum C."/>
            <person name="Birren B."/>
        </authorList>
    </citation>
    <scope>NUCLEOTIDE SEQUENCE [LARGE SCALE GENOMIC DNA]</scope>
    <source>
        <strain evidence="2 3">CBS 271.37</strain>
    </source>
</reference>
<proteinExistence type="predicted"/>
<evidence type="ECO:0000313" key="2">
    <source>
        <dbReference type="EMBL" id="KIW77214.1"/>
    </source>
</evidence>
<gene>
    <name evidence="2" type="ORF">Z517_09660</name>
</gene>
<dbReference type="GeneID" id="25309150"/>
<dbReference type="EMBL" id="KN846974">
    <property type="protein sequence ID" value="KIW77214.1"/>
    <property type="molecule type" value="Genomic_DNA"/>
</dbReference>
<evidence type="ECO:0000256" key="1">
    <source>
        <dbReference type="SAM" id="MobiDB-lite"/>
    </source>
</evidence>
<feature type="region of interest" description="Disordered" evidence="1">
    <location>
        <begin position="226"/>
        <end position="253"/>
    </location>
</feature>
<protein>
    <submittedName>
        <fullName evidence="2">Uncharacterized protein</fullName>
    </submittedName>
</protein>
<organism evidence="2 3">
    <name type="scientific">Fonsecaea pedrosoi CBS 271.37</name>
    <dbReference type="NCBI Taxonomy" id="1442368"/>
    <lineage>
        <taxon>Eukaryota</taxon>
        <taxon>Fungi</taxon>
        <taxon>Dikarya</taxon>
        <taxon>Ascomycota</taxon>
        <taxon>Pezizomycotina</taxon>
        <taxon>Eurotiomycetes</taxon>
        <taxon>Chaetothyriomycetidae</taxon>
        <taxon>Chaetothyriales</taxon>
        <taxon>Herpotrichiellaceae</taxon>
        <taxon>Fonsecaea</taxon>
    </lineage>
</organism>
<name>A0A0D2GXU7_9EURO</name>
<dbReference type="AlphaFoldDB" id="A0A0D2GXU7"/>
<dbReference type="Proteomes" id="UP000053029">
    <property type="component" value="Unassembled WGS sequence"/>
</dbReference>
<evidence type="ECO:0000313" key="3">
    <source>
        <dbReference type="Proteomes" id="UP000053029"/>
    </source>
</evidence>
<feature type="compositionally biased region" description="Polar residues" evidence="1">
    <location>
        <begin position="228"/>
        <end position="253"/>
    </location>
</feature>